<evidence type="ECO:0000256" key="2">
    <source>
        <dbReference type="SAM" id="SignalP"/>
    </source>
</evidence>
<keyword evidence="2" id="KW-0732">Signal</keyword>
<dbReference type="Proteomes" id="UP000828390">
    <property type="component" value="Unassembled WGS sequence"/>
</dbReference>
<feature type="transmembrane region" description="Helical" evidence="1">
    <location>
        <begin position="363"/>
        <end position="385"/>
    </location>
</feature>
<comment type="caution">
    <text evidence="3">The sequence shown here is derived from an EMBL/GenBank/DDBJ whole genome shotgun (WGS) entry which is preliminary data.</text>
</comment>
<name>A0A9D4RPG7_DREPO</name>
<keyword evidence="1" id="KW-1133">Transmembrane helix</keyword>
<reference evidence="3" key="1">
    <citation type="journal article" date="2019" name="bioRxiv">
        <title>The Genome of the Zebra Mussel, Dreissena polymorpha: A Resource for Invasive Species Research.</title>
        <authorList>
            <person name="McCartney M.A."/>
            <person name="Auch B."/>
            <person name="Kono T."/>
            <person name="Mallez S."/>
            <person name="Zhang Y."/>
            <person name="Obille A."/>
            <person name="Becker A."/>
            <person name="Abrahante J.E."/>
            <person name="Garbe J."/>
            <person name="Badalamenti J.P."/>
            <person name="Herman A."/>
            <person name="Mangelson H."/>
            <person name="Liachko I."/>
            <person name="Sullivan S."/>
            <person name="Sone E.D."/>
            <person name="Koren S."/>
            <person name="Silverstein K.A.T."/>
            <person name="Beckman K.B."/>
            <person name="Gohl D.M."/>
        </authorList>
    </citation>
    <scope>NUCLEOTIDE SEQUENCE</scope>
    <source>
        <strain evidence="3">Duluth1</strain>
        <tissue evidence="3">Whole animal</tissue>
    </source>
</reference>
<keyword evidence="4" id="KW-1185">Reference proteome</keyword>
<dbReference type="EMBL" id="JAIWYP010000001">
    <property type="protein sequence ID" value="KAH3876556.1"/>
    <property type="molecule type" value="Genomic_DNA"/>
</dbReference>
<keyword evidence="1" id="KW-0812">Transmembrane</keyword>
<protein>
    <recommendedName>
        <fullName evidence="5">ZP domain-containing protein</fullName>
    </recommendedName>
</protein>
<keyword evidence="1" id="KW-0472">Membrane</keyword>
<evidence type="ECO:0008006" key="5">
    <source>
        <dbReference type="Google" id="ProtNLM"/>
    </source>
</evidence>
<evidence type="ECO:0000313" key="4">
    <source>
        <dbReference type="Proteomes" id="UP000828390"/>
    </source>
</evidence>
<evidence type="ECO:0000313" key="3">
    <source>
        <dbReference type="EMBL" id="KAH3876556.1"/>
    </source>
</evidence>
<proteinExistence type="predicted"/>
<sequence>MTNNTILQVFLVVAIVFINGAYGFEKQCFHDDADAPDVFTLVMRAQISTGVAMQIMALNGASNAPTNCKSVQTGSVNELVIKYKTSSVTQTTPNLSTNDCFVSYSAPTFSLKVAVQGIPGFVQITDQLYYVDCNTSMADAGFQSLSGVNIANDKTFYTAVTRNDRVTMQLIKVGLPNAGSVLSSPVLLGQKVRVRVIYYLDPAATNGEYPIGIHNYDLTVGPGSAESGRVKLIKDDGCTLTRTPFDLLTTFAYKPSLSHPRRPNQQVFETGAFNIVMFATPTSKQLHFKVRYSAECYSDDDPKCFDKLAYCEELRKKRATDDEGNTTLSLNIEIAMPGETPIEQDVGSVNHLKAKECVADKTYWILAVLLGIALLIVTMVGMYVFCRLQTEQQRVEMVQEKTGF</sequence>
<organism evidence="3 4">
    <name type="scientific">Dreissena polymorpha</name>
    <name type="common">Zebra mussel</name>
    <name type="synonym">Mytilus polymorpha</name>
    <dbReference type="NCBI Taxonomy" id="45954"/>
    <lineage>
        <taxon>Eukaryota</taxon>
        <taxon>Metazoa</taxon>
        <taxon>Spiralia</taxon>
        <taxon>Lophotrochozoa</taxon>
        <taxon>Mollusca</taxon>
        <taxon>Bivalvia</taxon>
        <taxon>Autobranchia</taxon>
        <taxon>Heteroconchia</taxon>
        <taxon>Euheterodonta</taxon>
        <taxon>Imparidentia</taxon>
        <taxon>Neoheterodontei</taxon>
        <taxon>Myida</taxon>
        <taxon>Dreissenoidea</taxon>
        <taxon>Dreissenidae</taxon>
        <taxon>Dreissena</taxon>
    </lineage>
</organism>
<dbReference type="OrthoDB" id="6159886at2759"/>
<reference evidence="3" key="2">
    <citation type="submission" date="2020-11" db="EMBL/GenBank/DDBJ databases">
        <authorList>
            <person name="McCartney M.A."/>
            <person name="Auch B."/>
            <person name="Kono T."/>
            <person name="Mallez S."/>
            <person name="Becker A."/>
            <person name="Gohl D.M."/>
            <person name="Silverstein K.A.T."/>
            <person name="Koren S."/>
            <person name="Bechman K.B."/>
            <person name="Herman A."/>
            <person name="Abrahante J.E."/>
            <person name="Garbe J."/>
        </authorList>
    </citation>
    <scope>NUCLEOTIDE SEQUENCE</scope>
    <source>
        <strain evidence="3">Duluth1</strain>
        <tissue evidence="3">Whole animal</tissue>
    </source>
</reference>
<evidence type="ECO:0000256" key="1">
    <source>
        <dbReference type="SAM" id="Phobius"/>
    </source>
</evidence>
<feature type="chain" id="PRO_5038723719" description="ZP domain-containing protein" evidence="2">
    <location>
        <begin position="24"/>
        <end position="404"/>
    </location>
</feature>
<accession>A0A9D4RPG7</accession>
<gene>
    <name evidence="3" type="ORF">DPMN_000402</name>
</gene>
<dbReference type="AlphaFoldDB" id="A0A9D4RPG7"/>
<feature type="signal peptide" evidence="2">
    <location>
        <begin position="1"/>
        <end position="23"/>
    </location>
</feature>